<feature type="active site" evidence="7">
    <location>
        <position position="40"/>
    </location>
</feature>
<comment type="catalytic activity">
    <reaction evidence="1 8">
        <text>Cleavage of hydrophobic, N-terminal signal or leader sequences from secreted and periplasmic proteins.</text>
        <dbReference type="EC" id="3.4.21.89"/>
    </reaction>
</comment>
<organism evidence="11 12">
    <name type="scientific">Mycoplasmopsis pulmonis (strain UAB CTIP)</name>
    <name type="common">Mycoplasma pulmonis</name>
    <dbReference type="NCBI Taxonomy" id="272635"/>
    <lineage>
        <taxon>Bacteria</taxon>
        <taxon>Bacillati</taxon>
        <taxon>Mycoplasmatota</taxon>
        <taxon>Mycoplasmoidales</taxon>
        <taxon>Metamycoplasmataceae</taxon>
        <taxon>Mycoplasmopsis</taxon>
    </lineage>
</organism>
<feature type="transmembrane region" description="Helical" evidence="8">
    <location>
        <begin position="7"/>
        <end position="31"/>
    </location>
</feature>
<comment type="subcellular location">
    <subcellularLocation>
        <location evidence="2">Cell membrane</location>
        <topology evidence="2">Single-pass type II membrane protein</topology>
    </subcellularLocation>
    <subcellularLocation>
        <location evidence="9">Membrane</location>
        <topology evidence="9">Single-pass type II membrane protein</topology>
    </subcellularLocation>
</comment>
<dbReference type="InterPro" id="IPR019533">
    <property type="entry name" value="Peptidase_S26"/>
</dbReference>
<dbReference type="eggNOG" id="COG0681">
    <property type="taxonomic scope" value="Bacteria"/>
</dbReference>
<dbReference type="NCBIfam" id="TIGR02227">
    <property type="entry name" value="sigpep_I_bact"/>
    <property type="match status" value="1"/>
</dbReference>
<keyword evidence="5 8" id="KW-0645">Protease</keyword>
<dbReference type="Proteomes" id="UP000000528">
    <property type="component" value="Chromosome"/>
</dbReference>
<evidence type="ECO:0000256" key="6">
    <source>
        <dbReference type="ARBA" id="ARBA00022801"/>
    </source>
</evidence>
<dbReference type="KEGG" id="mpu:MYPU_6300"/>
<evidence type="ECO:0000256" key="1">
    <source>
        <dbReference type="ARBA" id="ARBA00000677"/>
    </source>
</evidence>
<dbReference type="SUPFAM" id="SSF51306">
    <property type="entry name" value="LexA/Signal peptidase"/>
    <property type="match status" value="1"/>
</dbReference>
<evidence type="ECO:0000256" key="4">
    <source>
        <dbReference type="ARBA" id="ARBA00013208"/>
    </source>
</evidence>
<dbReference type="InterPro" id="IPR019756">
    <property type="entry name" value="Pept_S26A_signal_pept_1_Ser-AS"/>
</dbReference>
<gene>
    <name evidence="11" type="ordered locus">MYPU_6300</name>
</gene>
<dbReference type="EC" id="3.4.21.89" evidence="4 8"/>
<protein>
    <recommendedName>
        <fullName evidence="4 8">Signal peptidase I</fullName>
        <ecNumber evidence="4 8">3.4.21.89</ecNumber>
    </recommendedName>
</protein>
<evidence type="ECO:0000256" key="7">
    <source>
        <dbReference type="PIRSR" id="PIRSR600223-1"/>
    </source>
</evidence>
<reference evidence="11 12" key="1">
    <citation type="journal article" date="2001" name="Nucleic Acids Res.">
        <title>The complete genome sequence of the murine respiratory pathogen Mycoplasma pulmonis.</title>
        <authorList>
            <person name="Chambaud I."/>
            <person name="Heilig R."/>
            <person name="Ferris S."/>
            <person name="Barbe V."/>
            <person name="Samson D."/>
            <person name="Galisson F."/>
            <person name="Moszer I."/>
            <person name="Dybvig K."/>
            <person name="Wroblewski H."/>
            <person name="Viari A."/>
            <person name="Rocha E.P.C."/>
            <person name="Blanchard A."/>
        </authorList>
    </citation>
    <scope>NUCLEOTIDE SEQUENCE [LARGE SCALE GENOMIC DNA]</scope>
    <source>
        <strain evidence="11 12">UAB CTIP</strain>
    </source>
</reference>
<evidence type="ECO:0000313" key="11">
    <source>
        <dbReference type="EMBL" id="CAC13803.1"/>
    </source>
</evidence>
<dbReference type="GO" id="GO:0005886">
    <property type="term" value="C:plasma membrane"/>
    <property type="evidence" value="ECO:0007669"/>
    <property type="project" value="UniProtKB-SubCell"/>
</dbReference>
<evidence type="ECO:0000256" key="5">
    <source>
        <dbReference type="ARBA" id="ARBA00022670"/>
    </source>
</evidence>
<evidence type="ECO:0000256" key="3">
    <source>
        <dbReference type="ARBA" id="ARBA00009370"/>
    </source>
</evidence>
<name>Q98PT9_MYCPU</name>
<dbReference type="PROSITE" id="PS00501">
    <property type="entry name" value="SPASE_I_1"/>
    <property type="match status" value="1"/>
</dbReference>
<dbReference type="PANTHER" id="PTHR43390:SF1">
    <property type="entry name" value="CHLOROPLAST PROCESSING PEPTIDASE"/>
    <property type="match status" value="1"/>
</dbReference>
<sequence>MKKKRKMIMLITTIFTTLFFITFLITFFQFFSIIKISGNSMFPTFKDGSLKLFKKTNQNLNLFQIVVFNKNDNLYVKRIIALPGDNLIFENGKVFRNDQDITNLFDPNELTLEKKLVVPNNAYFVIGDNTTQSTDSRHFGFVFDQEIIAKY</sequence>
<keyword evidence="8" id="KW-0812">Transmembrane</keyword>
<dbReference type="Pfam" id="PF10502">
    <property type="entry name" value="Peptidase_S26"/>
    <property type="match status" value="1"/>
</dbReference>
<evidence type="ECO:0000313" key="12">
    <source>
        <dbReference type="Proteomes" id="UP000000528"/>
    </source>
</evidence>
<proteinExistence type="inferred from homology"/>
<evidence type="ECO:0000259" key="10">
    <source>
        <dbReference type="Pfam" id="PF10502"/>
    </source>
</evidence>
<comment type="similarity">
    <text evidence="3 9">Belongs to the peptidase S26 family.</text>
</comment>
<dbReference type="PRINTS" id="PR00727">
    <property type="entry name" value="LEADERPTASE"/>
</dbReference>
<evidence type="ECO:0000256" key="8">
    <source>
        <dbReference type="RuleBase" id="RU003993"/>
    </source>
</evidence>
<dbReference type="PROSITE" id="PS00761">
    <property type="entry name" value="SPASE_I_3"/>
    <property type="match status" value="1"/>
</dbReference>
<keyword evidence="8" id="KW-0472">Membrane</keyword>
<accession>Q98PT9</accession>
<dbReference type="InterPro" id="IPR019757">
    <property type="entry name" value="Pept_S26A_signal_pept_1_Lys-AS"/>
</dbReference>
<dbReference type="RefSeq" id="WP_010925431.1">
    <property type="nucleotide sequence ID" value="NC_002771.1"/>
</dbReference>
<dbReference type="PIR" id="F90590">
    <property type="entry name" value="F90590"/>
</dbReference>
<evidence type="ECO:0000256" key="9">
    <source>
        <dbReference type="RuleBase" id="RU362042"/>
    </source>
</evidence>
<dbReference type="EMBL" id="AL445565">
    <property type="protein sequence ID" value="CAC13803.1"/>
    <property type="molecule type" value="Genomic_DNA"/>
</dbReference>
<dbReference type="Gene3D" id="2.10.109.10">
    <property type="entry name" value="Umud Fragment, subunit A"/>
    <property type="match status" value="1"/>
</dbReference>
<feature type="active site" evidence="7">
    <location>
        <position position="77"/>
    </location>
</feature>
<dbReference type="PROSITE" id="PS00760">
    <property type="entry name" value="SPASE_I_2"/>
    <property type="match status" value="1"/>
</dbReference>
<dbReference type="PANTHER" id="PTHR43390">
    <property type="entry name" value="SIGNAL PEPTIDASE I"/>
    <property type="match status" value="1"/>
</dbReference>
<dbReference type="CDD" id="cd06530">
    <property type="entry name" value="S26_SPase_I"/>
    <property type="match status" value="1"/>
</dbReference>
<dbReference type="InterPro" id="IPR019758">
    <property type="entry name" value="Pept_S26A_signal_pept_1_CS"/>
</dbReference>
<dbReference type="AlphaFoldDB" id="Q98PT9"/>
<keyword evidence="8" id="KW-1133">Transmembrane helix</keyword>
<keyword evidence="6 8" id="KW-0378">Hydrolase</keyword>
<dbReference type="GO" id="GO:0006465">
    <property type="term" value="P:signal peptide processing"/>
    <property type="evidence" value="ECO:0007669"/>
    <property type="project" value="InterPro"/>
</dbReference>
<feature type="domain" description="Peptidase S26" evidence="10">
    <location>
        <begin position="10"/>
        <end position="150"/>
    </location>
</feature>
<dbReference type="HOGENOM" id="CLU_028723_5_0_14"/>
<dbReference type="InterPro" id="IPR000223">
    <property type="entry name" value="Pept_S26A_signal_pept_1"/>
</dbReference>
<dbReference type="STRING" id="272635.gene:17577237"/>
<dbReference type="InterPro" id="IPR036286">
    <property type="entry name" value="LexA/Signal_pep-like_sf"/>
</dbReference>
<keyword evidence="12" id="KW-1185">Reference proteome</keyword>
<dbReference type="GO" id="GO:0004252">
    <property type="term" value="F:serine-type endopeptidase activity"/>
    <property type="evidence" value="ECO:0007669"/>
    <property type="project" value="InterPro"/>
</dbReference>
<evidence type="ECO:0000256" key="2">
    <source>
        <dbReference type="ARBA" id="ARBA00004401"/>
    </source>
</evidence>
<dbReference type="GO" id="GO:0009003">
    <property type="term" value="F:signal peptidase activity"/>
    <property type="evidence" value="ECO:0007669"/>
    <property type="project" value="UniProtKB-EC"/>
</dbReference>